<dbReference type="SUPFAM" id="SSF89550">
    <property type="entry name" value="PHP domain-like"/>
    <property type="match status" value="1"/>
</dbReference>
<dbReference type="AlphaFoldDB" id="A0A644XCR5"/>
<dbReference type="Pfam" id="PF18962">
    <property type="entry name" value="Por_Secre_tail"/>
    <property type="match status" value="1"/>
</dbReference>
<accession>A0A644XCR5</accession>
<organism evidence="2">
    <name type="scientific">bioreactor metagenome</name>
    <dbReference type="NCBI Taxonomy" id="1076179"/>
    <lineage>
        <taxon>unclassified sequences</taxon>
        <taxon>metagenomes</taxon>
        <taxon>ecological metagenomes</taxon>
    </lineage>
</organism>
<gene>
    <name evidence="2" type="ORF">SDC9_58334</name>
</gene>
<evidence type="ECO:0000313" key="2">
    <source>
        <dbReference type="EMBL" id="MPM11983.1"/>
    </source>
</evidence>
<dbReference type="InterPro" id="IPR016195">
    <property type="entry name" value="Pol/histidinol_Pase-like"/>
</dbReference>
<feature type="domain" description="Secretion system C-terminal sorting" evidence="1">
    <location>
        <begin position="705"/>
        <end position="779"/>
    </location>
</feature>
<comment type="caution">
    <text evidence="2">The sequence shown here is derived from an EMBL/GenBank/DDBJ whole genome shotgun (WGS) entry which is preliminary data.</text>
</comment>
<dbReference type="EMBL" id="VSSQ01001906">
    <property type="protein sequence ID" value="MPM11983.1"/>
    <property type="molecule type" value="Genomic_DNA"/>
</dbReference>
<proteinExistence type="predicted"/>
<dbReference type="Gene3D" id="3.20.20.140">
    <property type="entry name" value="Metal-dependent hydrolases"/>
    <property type="match status" value="1"/>
</dbReference>
<reference evidence="2" key="1">
    <citation type="submission" date="2019-08" db="EMBL/GenBank/DDBJ databases">
        <authorList>
            <person name="Kucharzyk K."/>
            <person name="Murdoch R.W."/>
            <person name="Higgins S."/>
            <person name="Loffler F."/>
        </authorList>
    </citation>
    <scope>NUCLEOTIDE SEQUENCE</scope>
</reference>
<dbReference type="NCBIfam" id="TIGR04183">
    <property type="entry name" value="Por_Secre_tail"/>
    <property type="match status" value="1"/>
</dbReference>
<protein>
    <recommendedName>
        <fullName evidence="1">Secretion system C-terminal sorting domain-containing protein</fullName>
    </recommendedName>
</protein>
<dbReference type="InterPro" id="IPR026444">
    <property type="entry name" value="Secre_tail"/>
</dbReference>
<name>A0A644XCR5_9ZZZZ</name>
<evidence type="ECO:0000259" key="1">
    <source>
        <dbReference type="Pfam" id="PF18962"/>
    </source>
</evidence>
<sequence length="781" mass="86299">MSRIISSVLLIALLAADLCAQTVRSGQKQTNVTGKDVMADMPWRMQKNNQAGNPNGLPVLVYIKDADVIGANADVVYIDISIKNADDASFGNPITFSSYSDSAFLSLFSCKSTTDAAFGVQDFDSGLPVKDASHTIQFTSDYSSLFNIHYTRVDQEFWYFVFTVPAEMLAGFDDIIDVKVYFSLDWEADDELYFRVFRYNDPLPSLPGYCRGDAHYHTMYTNNSAEYGCPAEATKEMAQYIGLDWIAATNHSCDYDNYGVDIQQNRSRERNEIQLINSQDSSMIFLHALEASNVNNEDNVVHMLCYPDPANPLQMPFIGDGNGDLSSTDVSIDDALAVLQQCNGFAFAAHPFATGDKLSALISGGIWNIGDAAFPVNGDSIPGHDVVICNDPVLSSDLYSTNASELFKDNLLGGQIWNYRNSVYTTDESFNPWDVLYDSGTDMFSIYNIADITEHTNRLLPGLEVSKFFWKKGLQLKNANNAVQNYRFFISAGTDAHGDFNYCNTNFVYGVTGDISDDALGKLTSLTYCPGGKGSNGSNILSAMQSGHIVLSDGPVVGISLDLNGSPGPEFVGGDEVLMSYGQYSDADIVINAASSDEFGRLDRLRLILGTEDGEIVSVYHFSTYTTWTEFVVSLDSLVQAAGNIDINEYFYLRAELSTDKQYGVYGPLYGKTSEIFRSYTNPLWVVRPDSASGLDDDENMQLRVFPVPFKDQFYVEMHNSSDEKMNFTICDAAGKIVFEEEQSVAAGQSRMALRPDLQRGVYFLTVHCSNGTKTMKLIKE</sequence>